<dbReference type="EMBL" id="LGUC01000001">
    <property type="protein sequence ID" value="KPN29726.1"/>
    <property type="molecule type" value="Genomic_DNA"/>
</dbReference>
<dbReference type="Gene3D" id="2.60.120.1140">
    <property type="entry name" value="Protein of unknown function DUF192"/>
    <property type="match status" value="1"/>
</dbReference>
<sequence>MRLVHQRDGEARTLADSVATETLADDVERADGLLSQGRGLMFRRSIPEGYGLVFSFDEPATRTIHTLFVFEPIDVLWLVDDEVINVERLRPFRGLAHGLADTVVELPAGVAENVKPGDTVRIED</sequence>
<dbReference type="PATRIC" id="fig|699431.3.peg.461"/>
<reference evidence="2" key="1">
    <citation type="submission" date="2013-11" db="EMBL/GenBank/DDBJ databases">
        <authorList>
            <person name="Hoang H.T."/>
            <person name="Killian M.L."/>
            <person name="Madson D.M."/>
            <person name="Arruda P.H.E."/>
            <person name="Sun D."/>
            <person name="Schwartz K.J."/>
            <person name="Yoon K."/>
        </authorList>
    </citation>
    <scope>NUCLEOTIDE SEQUENCE [LARGE SCALE GENOMIC DNA]</scope>
    <source>
        <strain evidence="2">CDK2</strain>
    </source>
</reference>
<dbReference type="RefSeq" id="WP_054582941.1">
    <property type="nucleotide sequence ID" value="NZ_LGUC01000001.1"/>
</dbReference>
<dbReference type="Pfam" id="PF02643">
    <property type="entry name" value="DUF192"/>
    <property type="match status" value="1"/>
</dbReference>
<dbReference type="PANTHER" id="PTHR37953:SF1">
    <property type="entry name" value="UPF0127 PROTEIN MJ1496"/>
    <property type="match status" value="1"/>
</dbReference>
<dbReference type="PANTHER" id="PTHR37953">
    <property type="entry name" value="UPF0127 PROTEIN MJ1496"/>
    <property type="match status" value="1"/>
</dbReference>
<accession>A0A0P7GM39</accession>
<proteinExistence type="predicted"/>
<dbReference type="STRING" id="699431.SY89_00441"/>
<keyword evidence="2" id="KW-1185">Reference proteome</keyword>
<evidence type="ECO:0000313" key="1">
    <source>
        <dbReference type="EMBL" id="KPN29726.1"/>
    </source>
</evidence>
<gene>
    <name evidence="1" type="ORF">SY89_00441</name>
</gene>
<protein>
    <recommendedName>
        <fullName evidence="3">ACR</fullName>
    </recommendedName>
</protein>
<dbReference type="InterPro" id="IPR003795">
    <property type="entry name" value="DUF192"/>
</dbReference>
<name>A0A0P7GM39_9EURY</name>
<dbReference type="InterPro" id="IPR038695">
    <property type="entry name" value="Saro_0823-like_sf"/>
</dbReference>
<evidence type="ECO:0000313" key="2">
    <source>
        <dbReference type="Proteomes" id="UP000050535"/>
    </source>
</evidence>
<comment type="caution">
    <text evidence="1">The sequence shown here is derived from an EMBL/GenBank/DDBJ whole genome shotgun (WGS) entry which is preliminary data.</text>
</comment>
<dbReference type="AlphaFoldDB" id="A0A0P7GM39"/>
<organism evidence="1 2">
    <name type="scientific">Halolamina pelagica</name>
    <dbReference type="NCBI Taxonomy" id="699431"/>
    <lineage>
        <taxon>Archaea</taxon>
        <taxon>Methanobacteriati</taxon>
        <taxon>Methanobacteriota</taxon>
        <taxon>Stenosarchaea group</taxon>
        <taxon>Halobacteria</taxon>
        <taxon>Halobacteriales</taxon>
        <taxon>Haloferacaceae</taxon>
    </lineage>
</organism>
<evidence type="ECO:0008006" key="3">
    <source>
        <dbReference type="Google" id="ProtNLM"/>
    </source>
</evidence>
<dbReference type="Proteomes" id="UP000050535">
    <property type="component" value="Unassembled WGS sequence"/>
</dbReference>